<dbReference type="PANTHER" id="PTHR47510">
    <property type="entry name" value="REVERSE TRANSCRIPTASE DOMAIN-CONTAINING PROTEIN"/>
    <property type="match status" value="1"/>
</dbReference>
<sequence length="235" mass="26839">MSHASLPNDLNSFYTRFEKDNTIQLDEFRTTLQPSSCALTFNTEDVVSVLRRTKETSSPGPDNISSRVLRYCAEQLGEVFQILFQRSFDSCTVPQMWKHSTVIPIPKKSTTKVLNDFRPVALTSLVMKAMERIVKRHIIRETNPLIDPLQFAYRTSRGVDDAKNIHPGHCTQTLGNAKIFSQTPFCGFSSAFNTLQPHILANKLASRFHLEDQLILWLLDFLTHRSQSAVQQHFL</sequence>
<evidence type="ECO:0000313" key="1">
    <source>
        <dbReference type="EMBL" id="KAF0024602.1"/>
    </source>
</evidence>
<name>A0A6A4RZL6_SCOMX</name>
<proteinExistence type="predicted"/>
<organism evidence="1 2">
    <name type="scientific">Scophthalmus maximus</name>
    <name type="common">Turbot</name>
    <name type="synonym">Psetta maxima</name>
    <dbReference type="NCBI Taxonomy" id="52904"/>
    <lineage>
        <taxon>Eukaryota</taxon>
        <taxon>Metazoa</taxon>
        <taxon>Chordata</taxon>
        <taxon>Craniata</taxon>
        <taxon>Vertebrata</taxon>
        <taxon>Euteleostomi</taxon>
        <taxon>Actinopterygii</taxon>
        <taxon>Neopterygii</taxon>
        <taxon>Teleostei</taxon>
        <taxon>Neoteleostei</taxon>
        <taxon>Acanthomorphata</taxon>
        <taxon>Carangaria</taxon>
        <taxon>Pleuronectiformes</taxon>
        <taxon>Pleuronectoidei</taxon>
        <taxon>Scophthalmidae</taxon>
        <taxon>Scophthalmus</taxon>
    </lineage>
</organism>
<protein>
    <submittedName>
        <fullName evidence="1">Uncharacterized protein</fullName>
    </submittedName>
</protein>
<comment type="caution">
    <text evidence="1">The sequence shown here is derived from an EMBL/GenBank/DDBJ whole genome shotgun (WGS) entry which is preliminary data.</text>
</comment>
<dbReference type="PANTHER" id="PTHR47510:SF3">
    <property type="entry name" value="ENDO_EXONUCLEASE_PHOSPHATASE DOMAIN-CONTAINING PROTEIN"/>
    <property type="match status" value="1"/>
</dbReference>
<dbReference type="AlphaFoldDB" id="A0A6A4RZL6"/>
<evidence type="ECO:0000313" key="2">
    <source>
        <dbReference type="Proteomes" id="UP000438429"/>
    </source>
</evidence>
<accession>A0A6A4RZL6</accession>
<dbReference type="EMBL" id="VEVO01000021">
    <property type="protein sequence ID" value="KAF0024602.1"/>
    <property type="molecule type" value="Genomic_DNA"/>
</dbReference>
<reference evidence="1 2" key="1">
    <citation type="submission" date="2019-06" db="EMBL/GenBank/DDBJ databases">
        <title>Draft genomes of female and male turbot (Scophthalmus maximus).</title>
        <authorList>
            <person name="Xu H."/>
            <person name="Xu X.-W."/>
            <person name="Shao C."/>
            <person name="Chen S."/>
        </authorList>
    </citation>
    <scope>NUCLEOTIDE SEQUENCE [LARGE SCALE GENOMIC DNA]</scope>
    <source>
        <strain evidence="1">Ysfricsl-2016a</strain>
        <tissue evidence="1">Blood</tissue>
    </source>
</reference>
<gene>
    <name evidence="1" type="ORF">F2P81_023404</name>
</gene>
<dbReference type="Proteomes" id="UP000438429">
    <property type="component" value="Unassembled WGS sequence"/>
</dbReference>